<feature type="region of interest" description="Disordered" evidence="1">
    <location>
        <begin position="489"/>
        <end position="604"/>
    </location>
</feature>
<feature type="compositionally biased region" description="Low complexity" evidence="1">
    <location>
        <begin position="424"/>
        <end position="454"/>
    </location>
</feature>
<feature type="compositionally biased region" description="Pro residues" evidence="1">
    <location>
        <begin position="345"/>
        <end position="354"/>
    </location>
</feature>
<feature type="compositionally biased region" description="Polar residues" evidence="1">
    <location>
        <begin position="362"/>
        <end position="371"/>
    </location>
</feature>
<dbReference type="Pfam" id="PF12090">
    <property type="entry name" value="Spt20_SEP"/>
    <property type="match status" value="1"/>
</dbReference>
<dbReference type="GO" id="GO:0006357">
    <property type="term" value="P:regulation of transcription by RNA polymerase II"/>
    <property type="evidence" value="ECO:0007669"/>
    <property type="project" value="TreeGrafter"/>
</dbReference>
<dbReference type="OrthoDB" id="1932706at2759"/>
<dbReference type="AlphaFoldDB" id="F8Q964"/>
<gene>
    <name evidence="3" type="ORF">SERLA73DRAFT_77130</name>
</gene>
<feature type="compositionally biased region" description="Low complexity" evidence="1">
    <location>
        <begin position="233"/>
        <end position="265"/>
    </location>
</feature>
<feature type="compositionally biased region" description="Low complexity" evidence="1">
    <location>
        <begin position="372"/>
        <end position="388"/>
    </location>
</feature>
<protein>
    <recommendedName>
        <fullName evidence="2">Spt20-like SEP domain-containing protein</fullName>
    </recommendedName>
</protein>
<dbReference type="HOGENOM" id="CLU_019099_0_0_1"/>
<reference evidence="4" key="1">
    <citation type="journal article" date="2011" name="Science">
        <title>The plant cell wall-decomposing machinery underlies the functional diversity of forest fungi.</title>
        <authorList>
            <person name="Eastwood D.C."/>
            <person name="Floudas D."/>
            <person name="Binder M."/>
            <person name="Majcherczyk A."/>
            <person name="Schneider P."/>
            <person name="Aerts A."/>
            <person name="Asiegbu F.O."/>
            <person name="Baker S.E."/>
            <person name="Barry K."/>
            <person name="Bendiksby M."/>
            <person name="Blumentritt M."/>
            <person name="Coutinho P.M."/>
            <person name="Cullen D."/>
            <person name="de Vries R.P."/>
            <person name="Gathman A."/>
            <person name="Goodell B."/>
            <person name="Henrissat B."/>
            <person name="Ihrmark K."/>
            <person name="Kauserud H."/>
            <person name="Kohler A."/>
            <person name="LaButti K."/>
            <person name="Lapidus A."/>
            <person name="Lavin J.L."/>
            <person name="Lee Y.-H."/>
            <person name="Lindquist E."/>
            <person name="Lilly W."/>
            <person name="Lucas S."/>
            <person name="Morin E."/>
            <person name="Murat C."/>
            <person name="Oguiza J.A."/>
            <person name="Park J."/>
            <person name="Pisabarro A.G."/>
            <person name="Riley R."/>
            <person name="Rosling A."/>
            <person name="Salamov A."/>
            <person name="Schmidt O."/>
            <person name="Schmutz J."/>
            <person name="Skrede I."/>
            <person name="Stenlid J."/>
            <person name="Wiebenga A."/>
            <person name="Xie X."/>
            <person name="Kuees U."/>
            <person name="Hibbett D.S."/>
            <person name="Hoffmeister D."/>
            <person name="Hoegberg N."/>
            <person name="Martin F."/>
            <person name="Grigoriev I.V."/>
            <person name="Watkinson S.C."/>
        </authorList>
    </citation>
    <scope>NUCLEOTIDE SEQUENCE [LARGE SCALE GENOMIC DNA]</scope>
    <source>
        <strain evidence="4">strain S7.3</strain>
    </source>
</reference>
<name>F8Q964_SERL3</name>
<evidence type="ECO:0000256" key="1">
    <source>
        <dbReference type="SAM" id="MobiDB-lite"/>
    </source>
</evidence>
<dbReference type="GO" id="GO:0003712">
    <property type="term" value="F:transcription coregulator activity"/>
    <property type="evidence" value="ECO:0007669"/>
    <property type="project" value="InterPro"/>
</dbReference>
<organism evidence="4">
    <name type="scientific">Serpula lacrymans var. lacrymans (strain S7.3)</name>
    <name type="common">Dry rot fungus</name>
    <dbReference type="NCBI Taxonomy" id="936435"/>
    <lineage>
        <taxon>Eukaryota</taxon>
        <taxon>Fungi</taxon>
        <taxon>Dikarya</taxon>
        <taxon>Basidiomycota</taxon>
        <taxon>Agaricomycotina</taxon>
        <taxon>Agaricomycetes</taxon>
        <taxon>Agaricomycetidae</taxon>
        <taxon>Boletales</taxon>
        <taxon>Coniophorineae</taxon>
        <taxon>Serpulaceae</taxon>
        <taxon>Serpula</taxon>
    </lineage>
</organism>
<dbReference type="InParanoid" id="F8Q964"/>
<keyword evidence="4" id="KW-1185">Reference proteome</keyword>
<feature type="compositionally biased region" description="Polar residues" evidence="1">
    <location>
        <begin position="550"/>
        <end position="559"/>
    </location>
</feature>
<feature type="compositionally biased region" description="Polar residues" evidence="1">
    <location>
        <begin position="323"/>
        <end position="336"/>
    </location>
</feature>
<feature type="region of interest" description="Disordered" evidence="1">
    <location>
        <begin position="419"/>
        <end position="454"/>
    </location>
</feature>
<feature type="compositionally biased region" description="Low complexity" evidence="1">
    <location>
        <begin position="590"/>
        <end position="603"/>
    </location>
</feature>
<sequence length="681" mass="74167">MAGYNITRTVEDLLCKYESSPPSFAVHLYPDFWTLNSGPKFLYNNQVASLLDDIRAHRIPVDFLELFDSARVPFYDGCMIVELLDYRPVKAKDPPLEKPEKSRVTLHPDAESLWADICLLNSKLGNPWTDSDALEVEAKILLCTAPPLCLEPDPHLTRIANHVLRVSTPTVPVSLKRKAALITPEEDESDKARRAKIMQFMNPRANRSHTPSYRILDAIQRVKEGRLLPSAPPSQVQAQAPPQPTASTSLQPTSTLAPTPASTSTPQPPANQPLPPSSAPIPNRPPTTDGTDPRKLKARKTTQSPYQVPADLKPTPTPIPHPTVNQLQQSGVMLQQSPPSTSRSPLPPTYPPPHASSDPTKPASSPAPQRYTQSPQSQSSQQTLQPLQASPHVQGAQLPMASYQPPTAPVHFVSQAVPGQRAVQPKVPTTNTTQTPQPTAQQAGAQPPQTQPQNVPVQLQHMQQVQQMYPPNIQAQIQHFHQVAVAQQRMSQAQTQAQAQVQNGRTTPQGSSSLPRSPMTTNQGVARSSPLVANQQPLSRSPMPAAHATPQLTHPTQHTYPVLPQGFNVNQYRPMATHPQASPHPQTPANNSVQGQQSQDQNQHTAPMMPQYAPMYGYPAMNMGYGIPGRLPPGYTWQMPGMGRGMPNMVNGQISGMQAAGHSQQMPMGVAKATQGSVQGR</sequence>
<feature type="compositionally biased region" description="Low complexity" evidence="1">
    <location>
        <begin position="489"/>
        <end position="502"/>
    </location>
</feature>
<evidence type="ECO:0000259" key="2">
    <source>
        <dbReference type="Pfam" id="PF12090"/>
    </source>
</evidence>
<dbReference type="InterPro" id="IPR021950">
    <property type="entry name" value="Spt20"/>
</dbReference>
<feature type="region of interest" description="Disordered" evidence="1">
    <location>
        <begin position="229"/>
        <end position="392"/>
    </location>
</feature>
<dbReference type="PANTHER" id="PTHR13526">
    <property type="entry name" value="TRANSCRIPTION FACTOR SPT20 HOMOLOG"/>
    <property type="match status" value="1"/>
</dbReference>
<feature type="compositionally biased region" description="Polar residues" evidence="1">
    <location>
        <begin position="503"/>
        <end position="539"/>
    </location>
</feature>
<dbReference type="GO" id="GO:0000124">
    <property type="term" value="C:SAGA complex"/>
    <property type="evidence" value="ECO:0007669"/>
    <property type="project" value="InterPro"/>
</dbReference>
<evidence type="ECO:0000313" key="3">
    <source>
        <dbReference type="EMBL" id="EGN95119.1"/>
    </source>
</evidence>
<evidence type="ECO:0000313" key="4">
    <source>
        <dbReference type="Proteomes" id="UP000008063"/>
    </source>
</evidence>
<accession>F8Q964</accession>
<dbReference type="EMBL" id="GL945486">
    <property type="protein sequence ID" value="EGN95119.1"/>
    <property type="molecule type" value="Genomic_DNA"/>
</dbReference>
<dbReference type="PRINTS" id="PR01217">
    <property type="entry name" value="PRICHEXTENSN"/>
</dbReference>
<feature type="compositionally biased region" description="Polar residues" evidence="1">
    <location>
        <begin position="579"/>
        <end position="589"/>
    </location>
</feature>
<dbReference type="PANTHER" id="PTHR13526:SF8">
    <property type="entry name" value="TRANSCRIPTION FACTOR SPT20 HOMOLOG"/>
    <property type="match status" value="1"/>
</dbReference>
<dbReference type="InterPro" id="IPR046468">
    <property type="entry name" value="Spt20-like_SEP"/>
</dbReference>
<proteinExistence type="predicted"/>
<feature type="domain" description="Spt20-like SEP" evidence="2">
    <location>
        <begin position="19"/>
        <end position="162"/>
    </location>
</feature>
<dbReference type="STRING" id="936435.F8Q964"/>
<dbReference type="Proteomes" id="UP000008063">
    <property type="component" value="Unassembled WGS sequence"/>
</dbReference>
<dbReference type="OMA" id="HNYNEHI"/>
<feature type="compositionally biased region" description="Pro residues" evidence="1">
    <location>
        <begin position="266"/>
        <end position="285"/>
    </location>
</feature>